<dbReference type="AlphaFoldDB" id="A0A3R8KX43"/>
<dbReference type="EMBL" id="RHJS01000002">
    <property type="protein sequence ID" value="RRK31675.1"/>
    <property type="molecule type" value="Genomic_DNA"/>
</dbReference>
<evidence type="ECO:0000313" key="2">
    <source>
        <dbReference type="Proteomes" id="UP000274920"/>
    </source>
</evidence>
<accession>A0A3R8KX43</accession>
<sequence length="71" mass="8386">MEKLTLNYKGRDSWSRPVYEAGGNLYVDVDPRKDRKPHICTKYNNEFDGEPDMPVSEDIQFTFVPCRDTWN</sequence>
<proteinExistence type="predicted"/>
<dbReference type="Proteomes" id="UP000274920">
    <property type="component" value="Unassembled WGS sequence"/>
</dbReference>
<evidence type="ECO:0000313" key="1">
    <source>
        <dbReference type="EMBL" id="RRK31675.1"/>
    </source>
</evidence>
<reference evidence="1" key="1">
    <citation type="submission" date="2018-10" db="EMBL/GenBank/DDBJ databases">
        <title>Schaedlerella arabinophila gen. nov. sp. nov., isolated from the mouse intestinal tract and comparative analysis with the genome of the closely related altered Schaedler flora strain ASF502.</title>
        <authorList>
            <person name="Miyake S."/>
            <person name="Soh M."/>
            <person name="Seedorf H."/>
        </authorList>
    </citation>
    <scope>NUCLEOTIDE SEQUENCE [LARGE SCALE GENOMIC DNA]</scope>
    <source>
        <strain evidence="1">DSM 106076</strain>
    </source>
</reference>
<keyword evidence="2" id="KW-1185">Reference proteome</keyword>
<name>A0A3R8KX43_9FIRM</name>
<protein>
    <submittedName>
        <fullName evidence="1">Uncharacterized protein</fullName>
    </submittedName>
</protein>
<dbReference type="RefSeq" id="WP_125127304.1">
    <property type="nucleotide sequence ID" value="NZ_RHJS01000002.1"/>
</dbReference>
<organism evidence="1 2">
    <name type="scientific">Schaedlerella arabinosiphila</name>
    <dbReference type="NCBI Taxonomy" id="2044587"/>
    <lineage>
        <taxon>Bacteria</taxon>
        <taxon>Bacillati</taxon>
        <taxon>Bacillota</taxon>
        <taxon>Clostridia</taxon>
        <taxon>Lachnospirales</taxon>
        <taxon>Lachnospiraceae</taxon>
        <taxon>Schaedlerella</taxon>
    </lineage>
</organism>
<gene>
    <name evidence="1" type="ORF">EBB54_10095</name>
</gene>
<comment type="caution">
    <text evidence="1">The sequence shown here is derived from an EMBL/GenBank/DDBJ whole genome shotgun (WGS) entry which is preliminary data.</text>
</comment>